<dbReference type="SMART" id="SM00220">
    <property type="entry name" value="S_TKc"/>
    <property type="match status" value="1"/>
</dbReference>
<evidence type="ECO:0000313" key="10">
    <source>
        <dbReference type="Proteomes" id="UP000029981"/>
    </source>
</evidence>
<evidence type="ECO:0000256" key="6">
    <source>
        <dbReference type="SAM" id="Coils"/>
    </source>
</evidence>
<evidence type="ECO:0000256" key="7">
    <source>
        <dbReference type="SAM" id="MobiDB-lite"/>
    </source>
</evidence>
<dbReference type="InterPro" id="IPR006016">
    <property type="entry name" value="UspA"/>
</dbReference>
<keyword evidence="5" id="KW-0067">ATP-binding</keyword>
<dbReference type="Gramene" id="KGN45512">
    <property type="protein sequence ID" value="KGN45512"/>
    <property type="gene ID" value="Csa_7G450690"/>
</dbReference>
<dbReference type="InterPro" id="IPR014729">
    <property type="entry name" value="Rossmann-like_a/b/a_fold"/>
</dbReference>
<evidence type="ECO:0000256" key="5">
    <source>
        <dbReference type="ARBA" id="ARBA00022840"/>
    </source>
</evidence>
<organism evidence="9 10">
    <name type="scientific">Cucumis sativus</name>
    <name type="common">Cucumber</name>
    <dbReference type="NCBI Taxonomy" id="3659"/>
    <lineage>
        <taxon>Eukaryota</taxon>
        <taxon>Viridiplantae</taxon>
        <taxon>Streptophyta</taxon>
        <taxon>Embryophyta</taxon>
        <taxon>Tracheophyta</taxon>
        <taxon>Spermatophyta</taxon>
        <taxon>Magnoliopsida</taxon>
        <taxon>eudicotyledons</taxon>
        <taxon>Gunneridae</taxon>
        <taxon>Pentapetalae</taxon>
        <taxon>rosids</taxon>
        <taxon>fabids</taxon>
        <taxon>Cucurbitales</taxon>
        <taxon>Cucurbitaceae</taxon>
        <taxon>Benincaseae</taxon>
        <taxon>Cucumis</taxon>
    </lineage>
</organism>
<gene>
    <name evidence="9" type="ORF">Csa_7G450690</name>
</gene>
<dbReference type="Gene3D" id="3.40.50.620">
    <property type="entry name" value="HUPs"/>
    <property type="match status" value="1"/>
</dbReference>
<dbReference type="Gene3D" id="3.30.200.20">
    <property type="entry name" value="Phosphorylase Kinase, domain 1"/>
    <property type="match status" value="1"/>
</dbReference>
<keyword evidence="3" id="KW-0547">Nucleotide-binding</keyword>
<feature type="domain" description="Protein kinase" evidence="8">
    <location>
        <begin position="402"/>
        <end position="665"/>
    </location>
</feature>
<dbReference type="GO" id="GO:0061630">
    <property type="term" value="F:ubiquitin protein ligase activity"/>
    <property type="evidence" value="ECO:0007669"/>
    <property type="project" value="UniProtKB-EC"/>
</dbReference>
<evidence type="ECO:0000256" key="4">
    <source>
        <dbReference type="ARBA" id="ARBA00022786"/>
    </source>
</evidence>
<dbReference type="Pfam" id="PF00582">
    <property type="entry name" value="Usp"/>
    <property type="match status" value="1"/>
</dbReference>
<proteinExistence type="predicted"/>
<reference evidence="9 10" key="4">
    <citation type="journal article" date="2011" name="BMC Genomics">
        <title>RNA-Seq improves annotation of protein-coding genes in the cucumber genome.</title>
        <authorList>
            <person name="Li Z."/>
            <person name="Zhang Z."/>
            <person name="Yan P."/>
            <person name="Huang S."/>
            <person name="Fei Z."/>
            <person name="Lin K."/>
        </authorList>
    </citation>
    <scope>NUCLEOTIDE SEQUENCE [LARGE SCALE GENOMIC DNA]</scope>
    <source>
        <strain evidence="10">cv. 9930</strain>
    </source>
</reference>
<dbReference type="GO" id="GO:0005524">
    <property type="term" value="F:ATP binding"/>
    <property type="evidence" value="ECO:0007669"/>
    <property type="project" value="UniProtKB-KW"/>
</dbReference>
<dbReference type="OrthoDB" id="4062651at2759"/>
<comment type="catalytic activity">
    <reaction evidence="1">
        <text>S-ubiquitinyl-[E2 ubiquitin-conjugating enzyme]-L-cysteine + [acceptor protein]-L-lysine = [E2 ubiquitin-conjugating enzyme]-L-cysteine + N(6)-ubiquitinyl-[acceptor protein]-L-lysine.</text>
        <dbReference type="EC" id="2.3.2.27"/>
    </reaction>
</comment>
<feature type="coiled-coil region" evidence="6">
    <location>
        <begin position="293"/>
        <end position="373"/>
    </location>
</feature>
<accession>A0A0A0KAY6</accession>
<dbReference type="PROSITE" id="PS50011">
    <property type="entry name" value="PROTEIN_KINASE_DOM"/>
    <property type="match status" value="1"/>
</dbReference>
<reference evidence="9 10" key="3">
    <citation type="journal article" date="2010" name="BMC Genomics">
        <title>Transcriptome sequencing and comparative analysis of cucumber flowers with different sex types.</title>
        <authorList>
            <person name="Guo S."/>
            <person name="Zheng Y."/>
            <person name="Joung J.G."/>
            <person name="Liu S."/>
            <person name="Zhang Z."/>
            <person name="Crasta O.R."/>
            <person name="Sobral B.W."/>
            <person name="Xu Y."/>
            <person name="Huang S."/>
            <person name="Fei Z."/>
        </authorList>
    </citation>
    <scope>NUCLEOTIDE SEQUENCE [LARGE SCALE GENOMIC DNA]</scope>
    <source>
        <strain evidence="10">cv. 9930</strain>
    </source>
</reference>
<dbReference type="PANTHER" id="PTHR45647:SF51">
    <property type="entry name" value="PROTEIN KINASE SUPERFAMILY PROTEIN"/>
    <property type="match status" value="1"/>
</dbReference>
<dbReference type="SUPFAM" id="SSF52402">
    <property type="entry name" value="Adenine nucleotide alpha hydrolases-like"/>
    <property type="match status" value="1"/>
</dbReference>
<dbReference type="PANTHER" id="PTHR45647">
    <property type="entry name" value="OS02G0152300 PROTEIN"/>
    <property type="match status" value="1"/>
</dbReference>
<name>A0A0A0KAY6_CUCSA</name>
<evidence type="ECO:0000259" key="8">
    <source>
        <dbReference type="PROSITE" id="PS50011"/>
    </source>
</evidence>
<evidence type="ECO:0000256" key="3">
    <source>
        <dbReference type="ARBA" id="ARBA00022741"/>
    </source>
</evidence>
<dbReference type="InterPro" id="IPR001245">
    <property type="entry name" value="Ser-Thr/Tyr_kinase_cat_dom"/>
</dbReference>
<dbReference type="OMA" id="FEAIPME"/>
<dbReference type="GO" id="GO:0004672">
    <property type="term" value="F:protein kinase activity"/>
    <property type="evidence" value="ECO:0007669"/>
    <property type="project" value="InterPro"/>
</dbReference>
<feature type="compositionally biased region" description="Polar residues" evidence="7">
    <location>
        <begin position="215"/>
        <end position="226"/>
    </location>
</feature>
<dbReference type="STRING" id="3659.A0A0A0KAY6"/>
<reference evidence="9 10" key="1">
    <citation type="journal article" date="2009" name="Nat. Genet.">
        <title>The genome of the cucumber, Cucumis sativus L.</title>
        <authorList>
            <person name="Huang S."/>
            <person name="Li R."/>
            <person name="Zhang Z."/>
            <person name="Li L."/>
            <person name="Gu X."/>
            <person name="Fan W."/>
            <person name="Lucas W.J."/>
            <person name="Wang X."/>
            <person name="Xie B."/>
            <person name="Ni P."/>
            <person name="Ren Y."/>
            <person name="Zhu H."/>
            <person name="Li J."/>
            <person name="Lin K."/>
            <person name="Jin W."/>
            <person name="Fei Z."/>
            <person name="Li G."/>
            <person name="Staub J."/>
            <person name="Kilian A."/>
            <person name="van der Vossen E.A."/>
            <person name="Wu Y."/>
            <person name="Guo J."/>
            <person name="He J."/>
            <person name="Jia Z."/>
            <person name="Ren Y."/>
            <person name="Tian G."/>
            <person name="Lu Y."/>
            <person name="Ruan J."/>
            <person name="Qian W."/>
            <person name="Wang M."/>
            <person name="Huang Q."/>
            <person name="Li B."/>
            <person name="Xuan Z."/>
            <person name="Cao J."/>
            <person name="Asan"/>
            <person name="Wu Z."/>
            <person name="Zhang J."/>
            <person name="Cai Q."/>
            <person name="Bai Y."/>
            <person name="Zhao B."/>
            <person name="Han Y."/>
            <person name="Li Y."/>
            <person name="Li X."/>
            <person name="Wang S."/>
            <person name="Shi Q."/>
            <person name="Liu S."/>
            <person name="Cho W.K."/>
            <person name="Kim J.Y."/>
            <person name="Xu Y."/>
            <person name="Heller-Uszynska K."/>
            <person name="Miao H."/>
            <person name="Cheng Z."/>
            <person name="Zhang S."/>
            <person name="Wu J."/>
            <person name="Yang Y."/>
            <person name="Kang H."/>
            <person name="Li M."/>
            <person name="Liang H."/>
            <person name="Ren X."/>
            <person name="Shi Z."/>
            <person name="Wen M."/>
            <person name="Jian M."/>
            <person name="Yang H."/>
            <person name="Zhang G."/>
            <person name="Yang Z."/>
            <person name="Chen R."/>
            <person name="Liu S."/>
            <person name="Li J."/>
            <person name="Ma L."/>
            <person name="Liu H."/>
            <person name="Zhou Y."/>
            <person name="Zhao J."/>
            <person name="Fang X."/>
            <person name="Li G."/>
            <person name="Fang L."/>
            <person name="Li Y."/>
            <person name="Liu D."/>
            <person name="Zheng H."/>
            <person name="Zhang Y."/>
            <person name="Qin N."/>
            <person name="Li Z."/>
            <person name="Yang G."/>
            <person name="Yang S."/>
            <person name="Bolund L."/>
            <person name="Kristiansen K."/>
            <person name="Zheng H."/>
            <person name="Li S."/>
            <person name="Zhang X."/>
            <person name="Yang H."/>
            <person name="Wang J."/>
            <person name="Sun R."/>
            <person name="Zhang B."/>
            <person name="Jiang S."/>
            <person name="Wang J."/>
            <person name="Du Y."/>
            <person name="Li S."/>
        </authorList>
    </citation>
    <scope>NUCLEOTIDE SEQUENCE [LARGE SCALE GENOMIC DNA]</scope>
    <source>
        <strain evidence="10">cv. 9930</strain>
    </source>
</reference>
<dbReference type="SUPFAM" id="SSF56112">
    <property type="entry name" value="Protein kinase-like (PK-like)"/>
    <property type="match status" value="1"/>
</dbReference>
<sequence length="791" mass="89246">MATPMAEEESFDSYSTNNTVIAISRDKNSHYAVKWAVEHLFNRKNTGECVLIHVRTQSLHPQEVDTIPKEFRPPTEAELHQFFLPYRGFCARKGIVAKEIIIHDIDVPNALIDHISKHSISNIVVGASNRNPIMRKLKNPDVATCLLKSAPESCSVYVIARGKVHTKRLRKRNKSQTDMTETQTGTPRISGSLSKTQKSAYSSISGQSEDKYRYSSGTSNDSTSGISDFSGPLSFKSIETSFENQDFSLSSSETSTRSYVSSSTPPTIEYEMKKLRFELKKMMEMYDSACKEAAVAKQKAKELRHLKMEKEEDNKIECGKSTYEALTTLAEFEKQKNKAEAEATLVAQKLAELETQKKRIITEEKARIEAEERKKTMELFERSNICYRRFSIDQIEVATDHFNESNKIGEGGYGPVYQALLEHTSVAIKILRPDRSHGQRQFQQEIEVLSRMRHPNMVLLLGACPEYGCLVYEYMENGSLEDRLFRKDNTPPIPWRIRFRIACDIATALLFLHQMKPEPVVHRDLKPANILLDHNYVSKIGDVGLARLVPPTVADSVTQYHMTAAAGTFCYIDPEYQQTGMLGVKSDIYSFGVLLLQLITARSPMGLSYQVEEAIEHGKFPEILDPTITDWPIEDTLGLAQLALKCCELRKRDRPDLCTVLMPELSRLKNLGSGETPPKSKLATVSRAHDQQVLNSAPVLKGSEGEIYVRKRWERLKVSTRFWSQKGGIGLNTISSQIKKKWSIPSIPISGKRVDGSKKKQQPQQISERCWSFGSCASAATLGFKKLQSFS</sequence>
<protein>
    <recommendedName>
        <fullName evidence="2">RING-type E3 ubiquitin transferase</fullName>
        <ecNumber evidence="2">2.3.2.27</ecNumber>
    </recommendedName>
</protein>
<keyword evidence="4" id="KW-0833">Ubl conjugation pathway</keyword>
<dbReference type="EC" id="2.3.2.27" evidence="2"/>
<feature type="compositionally biased region" description="Polar residues" evidence="7">
    <location>
        <begin position="176"/>
        <end position="207"/>
    </location>
</feature>
<dbReference type="InterPro" id="IPR000719">
    <property type="entry name" value="Prot_kinase_dom"/>
</dbReference>
<dbReference type="PROSITE" id="PS00108">
    <property type="entry name" value="PROTEIN_KINASE_ST"/>
    <property type="match status" value="1"/>
</dbReference>
<dbReference type="InterPro" id="IPR008271">
    <property type="entry name" value="Ser/Thr_kinase_AS"/>
</dbReference>
<dbReference type="EMBL" id="CM002928">
    <property type="protein sequence ID" value="KGN45512.1"/>
    <property type="molecule type" value="Genomic_DNA"/>
</dbReference>
<dbReference type="CDD" id="cd01989">
    <property type="entry name" value="USP_STK_Ubox_N"/>
    <property type="match status" value="1"/>
</dbReference>
<feature type="region of interest" description="Disordered" evidence="7">
    <location>
        <begin position="167"/>
        <end position="226"/>
    </location>
</feature>
<evidence type="ECO:0000256" key="2">
    <source>
        <dbReference type="ARBA" id="ARBA00012483"/>
    </source>
</evidence>
<keyword evidence="6" id="KW-0175">Coiled coil</keyword>
<dbReference type="eggNOG" id="KOG1187">
    <property type="taxonomic scope" value="Eukaryota"/>
</dbReference>
<keyword evidence="10" id="KW-1185">Reference proteome</keyword>
<reference evidence="9 10" key="2">
    <citation type="journal article" date="2009" name="PLoS ONE">
        <title>An integrated genetic and cytogenetic map of the cucumber genome.</title>
        <authorList>
            <person name="Ren Y."/>
            <person name="Zhang Z."/>
            <person name="Liu J."/>
            <person name="Staub J.E."/>
            <person name="Han Y."/>
            <person name="Cheng Z."/>
            <person name="Li X."/>
            <person name="Lu J."/>
            <person name="Miao H."/>
            <person name="Kang H."/>
            <person name="Xie B."/>
            <person name="Gu X."/>
            <person name="Wang X."/>
            <person name="Du Y."/>
            <person name="Jin W."/>
            <person name="Huang S."/>
        </authorList>
    </citation>
    <scope>NUCLEOTIDE SEQUENCE [LARGE SCALE GENOMIC DNA]</scope>
    <source>
        <strain evidence="10">cv. 9930</strain>
    </source>
</reference>
<dbReference type="AlphaFoldDB" id="A0A0A0KAY6"/>
<dbReference type="InterPro" id="IPR051348">
    <property type="entry name" value="U-box_ubiquitin_ligases"/>
</dbReference>
<dbReference type="Gene3D" id="1.10.510.10">
    <property type="entry name" value="Transferase(Phosphotransferase) domain 1"/>
    <property type="match status" value="1"/>
</dbReference>
<evidence type="ECO:0000313" key="9">
    <source>
        <dbReference type="EMBL" id="KGN45512.1"/>
    </source>
</evidence>
<dbReference type="InterPro" id="IPR011009">
    <property type="entry name" value="Kinase-like_dom_sf"/>
</dbReference>
<dbReference type="Pfam" id="PF07714">
    <property type="entry name" value="PK_Tyr_Ser-Thr"/>
    <property type="match status" value="1"/>
</dbReference>
<dbReference type="Proteomes" id="UP000029981">
    <property type="component" value="Chromosome 7"/>
</dbReference>
<evidence type="ECO:0000256" key="1">
    <source>
        <dbReference type="ARBA" id="ARBA00000900"/>
    </source>
</evidence>
<dbReference type="FunFam" id="3.30.200.20:FF:000162">
    <property type="entry name" value="Adenine nucleotide alpha hydrolase-like domain kinase"/>
    <property type="match status" value="1"/>
</dbReference>